<name>A0ABV8IVP9_9ACTN</name>
<comment type="caution">
    <text evidence="1">The sequence shown here is derived from an EMBL/GenBank/DDBJ whole genome shotgun (WGS) entry which is preliminary data.</text>
</comment>
<gene>
    <name evidence="1" type="ORF">ACFO0C_25575</name>
</gene>
<dbReference type="EMBL" id="JBHSBL010000019">
    <property type="protein sequence ID" value="MFC4068312.1"/>
    <property type="molecule type" value="Genomic_DNA"/>
</dbReference>
<sequence length="142" mass="15399">MDDRDDGVEPGFLDAPELMVHVEEALRLVNRDVATIGPGRECRFRFFDEERGRNGNAYVETWDGHTGSGCGVHPREGADPVSALVAVAEDAQDAVMHALWSAWPVCPGHRGGVHAREHDGAAVWWCGGGGHAVALIGEWPHR</sequence>
<protein>
    <submittedName>
        <fullName evidence="1">Uncharacterized protein</fullName>
    </submittedName>
</protein>
<keyword evidence="2" id="KW-1185">Reference proteome</keyword>
<reference evidence="2" key="1">
    <citation type="journal article" date="2019" name="Int. J. Syst. Evol. Microbiol.">
        <title>The Global Catalogue of Microorganisms (GCM) 10K type strain sequencing project: providing services to taxonomists for standard genome sequencing and annotation.</title>
        <authorList>
            <consortium name="The Broad Institute Genomics Platform"/>
            <consortium name="The Broad Institute Genome Sequencing Center for Infectious Disease"/>
            <person name="Wu L."/>
            <person name="Ma J."/>
        </authorList>
    </citation>
    <scope>NUCLEOTIDE SEQUENCE [LARGE SCALE GENOMIC DNA]</scope>
    <source>
        <strain evidence="2">TBRC 5832</strain>
    </source>
</reference>
<accession>A0ABV8IVP9</accession>
<proteinExistence type="predicted"/>
<dbReference type="Proteomes" id="UP001595867">
    <property type="component" value="Unassembled WGS sequence"/>
</dbReference>
<evidence type="ECO:0000313" key="1">
    <source>
        <dbReference type="EMBL" id="MFC4068312.1"/>
    </source>
</evidence>
<evidence type="ECO:0000313" key="2">
    <source>
        <dbReference type="Proteomes" id="UP001595867"/>
    </source>
</evidence>
<organism evidence="1 2">
    <name type="scientific">Actinoplanes subglobosus</name>
    <dbReference type="NCBI Taxonomy" id="1547892"/>
    <lineage>
        <taxon>Bacteria</taxon>
        <taxon>Bacillati</taxon>
        <taxon>Actinomycetota</taxon>
        <taxon>Actinomycetes</taxon>
        <taxon>Micromonosporales</taxon>
        <taxon>Micromonosporaceae</taxon>
        <taxon>Actinoplanes</taxon>
    </lineage>
</organism>
<dbReference type="RefSeq" id="WP_378069213.1">
    <property type="nucleotide sequence ID" value="NZ_JBHSBL010000019.1"/>
</dbReference>